<reference evidence="2" key="2">
    <citation type="submission" date="2020-09" db="EMBL/GenBank/DDBJ databases">
        <authorList>
            <person name="Sun Q."/>
            <person name="Zhou Y."/>
        </authorList>
    </citation>
    <scope>NUCLEOTIDE SEQUENCE</scope>
    <source>
        <strain evidence="2">CGMCC 4.7679</strain>
    </source>
</reference>
<dbReference type="EMBL" id="BNAV01000003">
    <property type="protein sequence ID" value="GHF52092.1"/>
    <property type="molecule type" value="Genomic_DNA"/>
</dbReference>
<dbReference type="AlphaFoldDB" id="A0A8H9IV69"/>
<name>A0A8H9IV69_9PSEU</name>
<gene>
    <name evidence="2" type="ORF">GCM10017566_26740</name>
</gene>
<dbReference type="PROSITE" id="PS51141">
    <property type="entry name" value="ZF_SBP"/>
    <property type="match status" value="1"/>
</dbReference>
<proteinExistence type="predicted"/>
<accession>A0A8H9IV69</accession>
<evidence type="ECO:0000313" key="3">
    <source>
        <dbReference type="Proteomes" id="UP000658656"/>
    </source>
</evidence>
<evidence type="ECO:0000313" key="2">
    <source>
        <dbReference type="EMBL" id="GHF52092.1"/>
    </source>
</evidence>
<keyword evidence="3" id="KW-1185">Reference proteome</keyword>
<reference evidence="2" key="1">
    <citation type="journal article" date="2014" name="Int. J. Syst. Evol. Microbiol.">
        <title>Complete genome sequence of Corynebacterium casei LMG S-19264T (=DSM 44701T), isolated from a smear-ripened cheese.</title>
        <authorList>
            <consortium name="US DOE Joint Genome Institute (JGI-PGF)"/>
            <person name="Walter F."/>
            <person name="Albersmeier A."/>
            <person name="Kalinowski J."/>
            <person name="Ruckert C."/>
        </authorList>
    </citation>
    <scope>NUCLEOTIDE SEQUENCE</scope>
    <source>
        <strain evidence="2">CGMCC 4.7679</strain>
    </source>
</reference>
<dbReference type="GO" id="GO:0003677">
    <property type="term" value="F:DNA binding"/>
    <property type="evidence" value="ECO:0007669"/>
    <property type="project" value="InterPro"/>
</dbReference>
<dbReference type="OrthoDB" id="4467390at2"/>
<dbReference type="Proteomes" id="UP000658656">
    <property type="component" value="Unassembled WGS sequence"/>
</dbReference>
<comment type="caution">
    <text evidence="2">The sequence shown here is derived from an EMBL/GenBank/DDBJ whole genome shotgun (WGS) entry which is preliminary data.</text>
</comment>
<evidence type="ECO:0000259" key="1">
    <source>
        <dbReference type="PROSITE" id="PS51141"/>
    </source>
</evidence>
<feature type="domain" description="SBP-type" evidence="1">
    <location>
        <begin position="43"/>
        <end position="121"/>
    </location>
</feature>
<dbReference type="InterPro" id="IPR004333">
    <property type="entry name" value="SBP_dom"/>
</dbReference>
<organism evidence="2 3">
    <name type="scientific">Amycolatopsis bartoniae</name>
    <dbReference type="NCBI Taxonomy" id="941986"/>
    <lineage>
        <taxon>Bacteria</taxon>
        <taxon>Bacillati</taxon>
        <taxon>Actinomycetota</taxon>
        <taxon>Actinomycetes</taxon>
        <taxon>Pseudonocardiales</taxon>
        <taxon>Pseudonocardiaceae</taxon>
        <taxon>Amycolatopsis</taxon>
    </lineage>
</organism>
<protein>
    <recommendedName>
        <fullName evidence="1">SBP-type domain-containing protein</fullName>
    </recommendedName>
</protein>
<sequence>MASAQRMGRYVGVRDRRLAARLSAEDRAEARGLDPFDRLTCRTHRHWVHRCVSSAAHVVVVTGHRWCRDCERPVPVVVDELAGEIRMSCPSCGRFPDSPANRQLLRACRRSLAVARAARNF</sequence>
<dbReference type="RefSeq" id="WP_145936874.1">
    <property type="nucleotide sequence ID" value="NZ_BNAV01000003.1"/>
</dbReference>